<dbReference type="SUPFAM" id="SSF56112">
    <property type="entry name" value="Protein kinase-like (PK-like)"/>
    <property type="match status" value="1"/>
</dbReference>
<reference evidence="2" key="2">
    <citation type="journal article" date="2023" name="IMA Fungus">
        <title>Comparative genomic study of the Penicillium genus elucidates a diverse pangenome and 15 lateral gene transfer events.</title>
        <authorList>
            <person name="Petersen C."/>
            <person name="Sorensen T."/>
            <person name="Nielsen M.R."/>
            <person name="Sondergaard T.E."/>
            <person name="Sorensen J.L."/>
            <person name="Fitzpatrick D.A."/>
            <person name="Frisvad J.C."/>
            <person name="Nielsen K.L."/>
        </authorList>
    </citation>
    <scope>NUCLEOTIDE SEQUENCE</scope>
    <source>
        <strain evidence="2">IBT 35675</strain>
    </source>
</reference>
<reference evidence="2" key="1">
    <citation type="submission" date="2022-12" db="EMBL/GenBank/DDBJ databases">
        <authorList>
            <person name="Petersen C."/>
        </authorList>
    </citation>
    <scope>NUCLEOTIDE SEQUENCE</scope>
    <source>
        <strain evidence="2">IBT 35675</strain>
    </source>
</reference>
<comment type="caution">
    <text evidence="2">The sequence shown here is derived from an EMBL/GenBank/DDBJ whole genome shotgun (WGS) entry which is preliminary data.</text>
</comment>
<evidence type="ECO:0000313" key="3">
    <source>
        <dbReference type="Proteomes" id="UP001148299"/>
    </source>
</evidence>
<dbReference type="Proteomes" id="UP001148299">
    <property type="component" value="Unassembled WGS sequence"/>
</dbReference>
<sequence length="346" mass="39275">MNYEVEQEIVAFFEKTTTTRSACDKYASEHLGGNITPVAVQGVCSYTVYTGPNAESVVQYRLKSLALNMEIMDLVNAIYGTLAPQISFEGQIGEDHQSKEPLYIYVMNRMAGVSHLDFILAHNSDVPENSPEFSCWRQNLVADNAKFFALSWKSPQDTDQTYRESLNDQYERDLNLLLASLPIRFHPLIKKSLNSLPAIFSLPMVLPHNDFGSFNMLVDEKSCNLLGVIDWAESEIAPFGINLYAHDRLISKIHLKHGWSRYDDYRLLDELFWSTFRQETGVDDETIKIIKAARIVGVFLWLGFTSRLSNELKPIPISDGDESGAFRMRDLDGLLINPATRFTDLV</sequence>
<evidence type="ECO:0000313" key="2">
    <source>
        <dbReference type="EMBL" id="KAJ5350346.1"/>
    </source>
</evidence>
<proteinExistence type="predicted"/>
<evidence type="ECO:0000259" key="1">
    <source>
        <dbReference type="Pfam" id="PF01636"/>
    </source>
</evidence>
<dbReference type="AlphaFoldDB" id="A0A9W9QYD1"/>
<dbReference type="InterPro" id="IPR002575">
    <property type="entry name" value="Aminoglycoside_PTrfase"/>
</dbReference>
<dbReference type="Gene3D" id="3.90.1200.10">
    <property type="match status" value="1"/>
</dbReference>
<accession>A0A9W9QYD1</accession>
<dbReference type="InterPro" id="IPR011009">
    <property type="entry name" value="Kinase-like_dom_sf"/>
</dbReference>
<dbReference type="EMBL" id="JAPZBR010000006">
    <property type="protein sequence ID" value="KAJ5350346.1"/>
    <property type="molecule type" value="Genomic_DNA"/>
</dbReference>
<feature type="domain" description="Aminoglycoside phosphotransferase" evidence="1">
    <location>
        <begin position="157"/>
        <end position="239"/>
    </location>
</feature>
<keyword evidence="3" id="KW-1185">Reference proteome</keyword>
<protein>
    <recommendedName>
        <fullName evidence="1">Aminoglycoside phosphotransferase domain-containing protein</fullName>
    </recommendedName>
</protein>
<dbReference type="Pfam" id="PF01636">
    <property type="entry name" value="APH"/>
    <property type="match status" value="1"/>
</dbReference>
<name>A0A9W9QYD1_PENBR</name>
<gene>
    <name evidence="2" type="ORF">N7541_008073</name>
</gene>
<organism evidence="2 3">
    <name type="scientific">Penicillium brevicompactum</name>
    <dbReference type="NCBI Taxonomy" id="5074"/>
    <lineage>
        <taxon>Eukaryota</taxon>
        <taxon>Fungi</taxon>
        <taxon>Dikarya</taxon>
        <taxon>Ascomycota</taxon>
        <taxon>Pezizomycotina</taxon>
        <taxon>Eurotiomycetes</taxon>
        <taxon>Eurotiomycetidae</taxon>
        <taxon>Eurotiales</taxon>
        <taxon>Aspergillaceae</taxon>
        <taxon>Penicillium</taxon>
    </lineage>
</organism>